<feature type="transmembrane region" description="Helical" evidence="9">
    <location>
        <begin position="125"/>
        <end position="146"/>
    </location>
</feature>
<dbReference type="GO" id="GO:0005886">
    <property type="term" value="C:plasma membrane"/>
    <property type="evidence" value="ECO:0007669"/>
    <property type="project" value="UniProtKB-SubCell"/>
</dbReference>
<evidence type="ECO:0000256" key="9">
    <source>
        <dbReference type="SAM" id="Phobius"/>
    </source>
</evidence>
<evidence type="ECO:0000256" key="1">
    <source>
        <dbReference type="ARBA" id="ARBA00004651"/>
    </source>
</evidence>
<feature type="binding site" evidence="8">
    <location>
        <position position="311"/>
    </location>
    <ligand>
        <name>Mn(2+)</name>
        <dbReference type="ChEBI" id="CHEBI:29035"/>
    </ligand>
</feature>
<dbReference type="Pfam" id="PF00884">
    <property type="entry name" value="Sulfatase"/>
    <property type="match status" value="1"/>
</dbReference>
<proteinExistence type="predicted"/>
<evidence type="ECO:0000256" key="3">
    <source>
        <dbReference type="ARBA" id="ARBA00022692"/>
    </source>
</evidence>
<organism evidence="11 12">
    <name type="scientific">Porphyromonas somerae</name>
    <dbReference type="NCBI Taxonomy" id="322095"/>
    <lineage>
        <taxon>Bacteria</taxon>
        <taxon>Pseudomonadati</taxon>
        <taxon>Bacteroidota</taxon>
        <taxon>Bacteroidia</taxon>
        <taxon>Bacteroidales</taxon>
        <taxon>Porphyromonadaceae</taxon>
        <taxon>Porphyromonas</taxon>
    </lineage>
</organism>
<keyword evidence="7" id="KW-0479">Metal-binding</keyword>
<evidence type="ECO:0000313" key="11">
    <source>
        <dbReference type="EMBL" id="KXB75332.1"/>
    </source>
</evidence>
<evidence type="ECO:0000256" key="5">
    <source>
        <dbReference type="ARBA" id="ARBA00023136"/>
    </source>
</evidence>
<feature type="binding site" evidence="8">
    <location>
        <position position="476"/>
    </location>
    <ligand>
        <name>Mn(2+)</name>
        <dbReference type="ChEBI" id="CHEBI:29035"/>
    </ligand>
</feature>
<dbReference type="Gene3D" id="3.40.720.10">
    <property type="entry name" value="Alkaline Phosphatase, subunit A"/>
    <property type="match status" value="1"/>
</dbReference>
<dbReference type="InterPro" id="IPR000917">
    <property type="entry name" value="Sulfatase_N"/>
</dbReference>
<evidence type="ECO:0000256" key="4">
    <source>
        <dbReference type="ARBA" id="ARBA00022989"/>
    </source>
</evidence>
<feature type="binding site" evidence="8">
    <location>
        <position position="271"/>
    </location>
    <ligand>
        <name>Mn(2+)</name>
        <dbReference type="ChEBI" id="CHEBI:29035"/>
    </ligand>
</feature>
<dbReference type="AlphaFoldDB" id="A0A134B5W4"/>
<dbReference type="EMBL" id="LSDK01000094">
    <property type="protein sequence ID" value="KXB75332.1"/>
    <property type="molecule type" value="Genomic_DNA"/>
</dbReference>
<protein>
    <submittedName>
        <fullName evidence="11">Arylsulfatase</fullName>
    </submittedName>
</protein>
<feature type="active site" evidence="6">
    <location>
        <position position="311"/>
    </location>
</feature>
<reference evidence="12" key="1">
    <citation type="submission" date="2016-01" db="EMBL/GenBank/DDBJ databases">
        <authorList>
            <person name="Mitreva M."/>
            <person name="Pepin K.H."/>
            <person name="Mihindukulasuriya K.A."/>
            <person name="Fulton R."/>
            <person name="Fronick C."/>
            <person name="O'Laughlin M."/>
            <person name="Miner T."/>
            <person name="Herter B."/>
            <person name="Rosa B.A."/>
            <person name="Cordes M."/>
            <person name="Tomlinson C."/>
            <person name="Wollam A."/>
            <person name="Palsikar V.B."/>
            <person name="Mardis E.R."/>
            <person name="Wilson R.K."/>
        </authorList>
    </citation>
    <scope>NUCLEOTIDE SEQUENCE [LARGE SCALE GENOMIC DNA]</scope>
    <source>
        <strain evidence="12">KA00683</strain>
    </source>
</reference>
<comment type="caution">
    <text evidence="11">The sequence shown here is derived from an EMBL/GenBank/DDBJ whole genome shotgun (WGS) entry which is preliminary data.</text>
</comment>
<name>A0A134B5W4_9PORP</name>
<dbReference type="SUPFAM" id="SSF53649">
    <property type="entry name" value="Alkaline phosphatase-like"/>
    <property type="match status" value="1"/>
</dbReference>
<feature type="transmembrane region" description="Helical" evidence="9">
    <location>
        <begin position="53"/>
        <end position="73"/>
    </location>
</feature>
<keyword evidence="7" id="KW-0464">Manganese</keyword>
<evidence type="ECO:0000256" key="7">
    <source>
        <dbReference type="PIRSR" id="PIRSR005091-2"/>
    </source>
</evidence>
<feature type="transmembrane region" description="Helical" evidence="9">
    <location>
        <begin position="85"/>
        <end position="105"/>
    </location>
</feature>
<dbReference type="PIRSF" id="PIRSF005091">
    <property type="entry name" value="Mmb_sulf_HI1246"/>
    <property type="match status" value="1"/>
</dbReference>
<evidence type="ECO:0000256" key="6">
    <source>
        <dbReference type="PIRSR" id="PIRSR005091-1"/>
    </source>
</evidence>
<accession>A0A134B5W4</accession>
<dbReference type="InterPro" id="IPR012160">
    <property type="entry name" value="LtaS-like"/>
</dbReference>
<keyword evidence="2" id="KW-1003">Cell membrane</keyword>
<sequence>MRSRILYLLRFALVVLLSFLILKGCFLLLVPAEGALSIGDVFAVLYHGLSLDFSVLGYLLVIPLLTTAVSCFFRAFPARRVLRPYHILTALLISIVGITDVRLYPFWGFKLDASIFLYLDRPGEAFASVSLPFILLSILLVLVIGLSVGFALDRTTEKRWPQLRRAGLYALPFVLLLGPTFLMIRGGVSQATANVGQVYFSDRQYLNHAAVNPLFSLFSSLGKAEDYDAEYNAFDEKTLGELTKDLFPAESFEGDTLLTTRRPNIVLLVLESYGARYTGVLGEKPEVSPHFDSLAREGVLFSRCYANSYRTDRGLISILSGYTSFPTHSVMKLPAKSRTLPSIAGSLREAGYATSFLYGGDANFTGMKGYLLGSGYQQVTDDHTLPRSLPRTNWGVPDGPAFDVLYDEIVRMPSDRPWYKTMLTLSSHEPFDVPYKRLPSPVSNAFAYLDESLGRFVARLKATPQWKDLLIICVADHGYSELGSDDRNSTAVHHIPLLWIGGAVRSPRVVDALMTQSDLSATLLAQLGLSYRSFTFARNVLAPNYTYPFAYYTFNDGFGFVDGTGVTVMDNVSGRGIEVTPAPSERRTALGRALLQLTHDDLARR</sequence>
<dbReference type="CDD" id="cd16015">
    <property type="entry name" value="LTA_synthase"/>
    <property type="match status" value="1"/>
</dbReference>
<dbReference type="PANTHER" id="PTHR47371">
    <property type="entry name" value="LIPOTEICHOIC ACID SYNTHASE"/>
    <property type="match status" value="1"/>
</dbReference>
<comment type="subcellular location">
    <subcellularLocation>
        <location evidence="1">Cell membrane</location>
        <topology evidence="1">Multi-pass membrane protein</topology>
    </subcellularLocation>
</comment>
<dbReference type="OrthoDB" id="9777768at2"/>
<evidence type="ECO:0000256" key="2">
    <source>
        <dbReference type="ARBA" id="ARBA00022475"/>
    </source>
</evidence>
<dbReference type="STRING" id="322095.HMPREF3185_01443"/>
<keyword evidence="3 9" id="KW-0812">Transmembrane</keyword>
<dbReference type="Proteomes" id="UP000070224">
    <property type="component" value="Unassembled WGS sequence"/>
</dbReference>
<feature type="binding site" evidence="8">
    <location>
        <position position="477"/>
    </location>
    <ligand>
        <name>Mn(2+)</name>
        <dbReference type="ChEBI" id="CHEBI:29035"/>
    </ligand>
</feature>
<dbReference type="Gene3D" id="3.30.1120.80">
    <property type="match status" value="1"/>
</dbReference>
<dbReference type="InterPro" id="IPR050448">
    <property type="entry name" value="OpgB/LTA_synthase_biosynth"/>
</dbReference>
<feature type="transmembrane region" description="Helical" evidence="9">
    <location>
        <begin position="166"/>
        <end position="184"/>
    </location>
</feature>
<keyword evidence="12" id="KW-1185">Reference proteome</keyword>
<dbReference type="GO" id="GO:0046872">
    <property type="term" value="F:metal ion binding"/>
    <property type="evidence" value="ECO:0007669"/>
    <property type="project" value="UniProtKB-KW"/>
</dbReference>
<keyword evidence="5 9" id="KW-0472">Membrane</keyword>
<evidence type="ECO:0000259" key="10">
    <source>
        <dbReference type="Pfam" id="PF00884"/>
    </source>
</evidence>
<keyword evidence="4 9" id="KW-1133">Transmembrane helix</keyword>
<dbReference type="PATRIC" id="fig|322095.3.peg.1425"/>
<dbReference type="InterPro" id="IPR017850">
    <property type="entry name" value="Alkaline_phosphatase_core_sf"/>
</dbReference>
<dbReference type="RefSeq" id="WP_060935654.1">
    <property type="nucleotide sequence ID" value="NZ_KQ960453.1"/>
</dbReference>
<feature type="domain" description="Sulfatase N-terminal" evidence="10">
    <location>
        <begin position="263"/>
        <end position="528"/>
    </location>
</feature>
<gene>
    <name evidence="11" type="ORF">HMPREF3185_01443</name>
</gene>
<dbReference type="PANTHER" id="PTHR47371:SF3">
    <property type="entry name" value="PHOSPHOGLYCEROL TRANSFERASE I"/>
    <property type="match status" value="1"/>
</dbReference>
<feature type="binding site" evidence="7">
    <location>
        <position position="428"/>
    </location>
    <ligand>
        <name>substrate</name>
    </ligand>
</feature>
<evidence type="ECO:0000313" key="12">
    <source>
        <dbReference type="Proteomes" id="UP000070224"/>
    </source>
</evidence>
<evidence type="ECO:0000256" key="8">
    <source>
        <dbReference type="PIRSR" id="PIRSR005091-3"/>
    </source>
</evidence>